<reference evidence="1 2" key="1">
    <citation type="journal article" date="2010" name="Nature">
        <title>Genome sequence of the palaeopolyploid soybean.</title>
        <authorList>
            <person name="Schmutz J."/>
            <person name="Cannon S.B."/>
            <person name="Schlueter J."/>
            <person name="Ma J."/>
            <person name="Mitros T."/>
            <person name="Nelson W."/>
            <person name="Hyten D.L."/>
            <person name="Song Q."/>
            <person name="Thelen J.J."/>
            <person name="Cheng J."/>
            <person name="Xu D."/>
            <person name="Hellsten U."/>
            <person name="May G.D."/>
            <person name="Yu Y."/>
            <person name="Sakurai T."/>
            <person name="Umezawa T."/>
            <person name="Bhattacharyya M.K."/>
            <person name="Sandhu D."/>
            <person name="Valliyodan B."/>
            <person name="Lindquist E."/>
            <person name="Peto M."/>
            <person name="Grant D."/>
            <person name="Shu S."/>
            <person name="Goodstein D."/>
            <person name="Barry K."/>
            <person name="Futrell-Griggs M."/>
            <person name="Abernathy B."/>
            <person name="Du J."/>
            <person name="Tian Z."/>
            <person name="Zhu L."/>
            <person name="Gill N."/>
            <person name="Joshi T."/>
            <person name="Libault M."/>
            <person name="Sethuraman A."/>
            <person name="Zhang X.-C."/>
            <person name="Shinozaki K."/>
            <person name="Nguyen H.T."/>
            <person name="Wing R.A."/>
            <person name="Cregan P."/>
            <person name="Specht J."/>
            <person name="Grimwood J."/>
            <person name="Rokhsar D."/>
            <person name="Stacey G."/>
            <person name="Shoemaker R.C."/>
            <person name="Jackson S.A."/>
        </authorList>
    </citation>
    <scope>NUCLEOTIDE SEQUENCE [LARGE SCALE GENOMIC DNA]</scope>
    <source>
        <strain evidence="2">cv. Williams 82</strain>
        <tissue evidence="1">Callus</tissue>
    </source>
</reference>
<organism evidence="1">
    <name type="scientific">Glycine max</name>
    <name type="common">Soybean</name>
    <name type="synonym">Glycine hispida</name>
    <dbReference type="NCBI Taxonomy" id="3847"/>
    <lineage>
        <taxon>Eukaryota</taxon>
        <taxon>Viridiplantae</taxon>
        <taxon>Streptophyta</taxon>
        <taxon>Embryophyta</taxon>
        <taxon>Tracheophyta</taxon>
        <taxon>Spermatophyta</taxon>
        <taxon>Magnoliopsida</taxon>
        <taxon>eudicotyledons</taxon>
        <taxon>Gunneridae</taxon>
        <taxon>Pentapetalae</taxon>
        <taxon>rosids</taxon>
        <taxon>fabids</taxon>
        <taxon>Fabales</taxon>
        <taxon>Fabaceae</taxon>
        <taxon>Papilionoideae</taxon>
        <taxon>50 kb inversion clade</taxon>
        <taxon>NPAAA clade</taxon>
        <taxon>indigoferoid/millettioid clade</taxon>
        <taxon>Phaseoleae</taxon>
        <taxon>Glycine</taxon>
        <taxon>Glycine subgen. Soja</taxon>
    </lineage>
</organism>
<evidence type="ECO:0000313" key="1">
    <source>
        <dbReference type="EMBL" id="KRH48277.1"/>
    </source>
</evidence>
<dbReference type="EnsemblPlants" id="KRH48277">
    <property type="protein sequence ID" value="KRH48277"/>
    <property type="gene ID" value="GLYMA_07G079100"/>
</dbReference>
<reference evidence="2" key="2">
    <citation type="submission" date="2018-02" db="UniProtKB">
        <authorList>
            <consortium name="EnsemblPlants"/>
        </authorList>
    </citation>
    <scope>IDENTIFICATION</scope>
    <source>
        <strain evidence="2">Williams 82</strain>
    </source>
</reference>
<evidence type="ECO:0000313" key="2">
    <source>
        <dbReference type="EnsemblPlants" id="KRH48277"/>
    </source>
</evidence>
<dbReference type="AlphaFoldDB" id="A0A0R0J7M5"/>
<dbReference type="Gramene" id="KRH48277">
    <property type="protein sequence ID" value="KRH48277"/>
    <property type="gene ID" value="GLYMA_07G079100"/>
</dbReference>
<protein>
    <submittedName>
        <fullName evidence="1 2">Uncharacterized protein</fullName>
    </submittedName>
</protein>
<dbReference type="Proteomes" id="UP000008827">
    <property type="component" value="Chromosome 7"/>
</dbReference>
<sequence length="89" mass="10245">MFTTDILFVLKSRFIHDSGTKTRQPPIRIGSSWNPIESCDTYRESYDTNYHGSKLKIFLPMTPVCACVFCFHNYVQGRMVEFRGTGDAL</sequence>
<dbReference type="InParanoid" id="A0A0R0J7M5"/>
<reference evidence="1" key="3">
    <citation type="submission" date="2018-07" db="EMBL/GenBank/DDBJ databases">
        <title>WGS assembly of Glycine max.</title>
        <authorList>
            <person name="Schmutz J."/>
            <person name="Cannon S."/>
            <person name="Schlueter J."/>
            <person name="Ma J."/>
            <person name="Mitros T."/>
            <person name="Nelson W."/>
            <person name="Hyten D."/>
            <person name="Song Q."/>
            <person name="Thelen J."/>
            <person name="Cheng J."/>
            <person name="Xu D."/>
            <person name="Hellsten U."/>
            <person name="May G."/>
            <person name="Yu Y."/>
            <person name="Sakurai T."/>
            <person name="Umezawa T."/>
            <person name="Bhattacharyya M."/>
            <person name="Sandhu D."/>
            <person name="Valliyodan B."/>
            <person name="Lindquist E."/>
            <person name="Peto M."/>
            <person name="Grant D."/>
            <person name="Shu S."/>
            <person name="Goodstein D."/>
            <person name="Barry K."/>
            <person name="Futrell-Griggs M."/>
            <person name="Abernathy B."/>
            <person name="Du J."/>
            <person name="Tian Z."/>
            <person name="Zhu L."/>
            <person name="Gill N."/>
            <person name="Joshi T."/>
            <person name="Libault M."/>
            <person name="Sethuraman A."/>
            <person name="Zhang X."/>
            <person name="Shinozaki K."/>
            <person name="Nguyen H."/>
            <person name="Wing R."/>
            <person name="Cregan P."/>
            <person name="Specht J."/>
            <person name="Grimwood J."/>
            <person name="Rokhsar D."/>
            <person name="Stacey G."/>
            <person name="Shoemaker R."/>
            <person name="Jackson S."/>
        </authorList>
    </citation>
    <scope>NUCLEOTIDE SEQUENCE</scope>
    <source>
        <tissue evidence="1">Callus</tissue>
    </source>
</reference>
<proteinExistence type="predicted"/>
<gene>
    <name evidence="1" type="ORF">GLYMA_07G079100</name>
</gene>
<dbReference type="EMBL" id="CM000840">
    <property type="protein sequence ID" value="KRH48277.1"/>
    <property type="molecule type" value="Genomic_DNA"/>
</dbReference>
<evidence type="ECO:0000313" key="3">
    <source>
        <dbReference type="Proteomes" id="UP000008827"/>
    </source>
</evidence>
<accession>A0A0R0J7M5</accession>
<name>A0A0R0J7M5_SOYBN</name>
<keyword evidence="3" id="KW-1185">Reference proteome</keyword>